<dbReference type="RefSeq" id="WP_046337009.1">
    <property type="nucleotide sequence ID" value="NZ_CAWLWN010000115.1"/>
</dbReference>
<dbReference type="SUPFAM" id="SSF54909">
    <property type="entry name" value="Dimeric alpha+beta barrel"/>
    <property type="match status" value="1"/>
</dbReference>
<gene>
    <name evidence="1" type="ORF">XBP1_1260005</name>
</gene>
<dbReference type="AlphaFoldDB" id="A0A077NAW4"/>
<reference evidence="1" key="1">
    <citation type="submission" date="2013-07" db="EMBL/GenBank/DDBJ databases">
        <title>Sub-species coevolution in mutualistic symbiosis.</title>
        <authorList>
            <person name="Murfin K."/>
            <person name="Klassen J."/>
            <person name="Lee M."/>
            <person name="Forst S."/>
            <person name="Stock P."/>
            <person name="Goodrich-Blair H."/>
        </authorList>
    </citation>
    <scope>NUCLEOTIDE SEQUENCE [LARGE SCALE GENOMIC DNA]</scope>
    <source>
        <strain evidence="1">Puntauvense</strain>
    </source>
</reference>
<evidence type="ECO:0000313" key="1">
    <source>
        <dbReference type="EMBL" id="CDG95408.1"/>
    </source>
</evidence>
<sequence>MDKKIIEILQYELKAATGKEFHRIMTEISVPLHEKTGIDVISYGNSLHNSDSYYLIRAFGDLDEMNNILTAFYSSDDWINGPKIEIIEKINKSMKSIITLPKVSIDALRRSGYIVGGKNFCCEHSTFREIQ</sequence>
<protein>
    <recommendedName>
        <fullName evidence="2">NIPSNAP domain-containing protein</fullName>
    </recommendedName>
</protein>
<dbReference type="InterPro" id="IPR011008">
    <property type="entry name" value="Dimeric_a/b-barrel"/>
</dbReference>
<dbReference type="Proteomes" id="UP000028511">
    <property type="component" value="Unassembled WGS sequence"/>
</dbReference>
<proteinExistence type="predicted"/>
<dbReference type="EMBL" id="CBSW010000031">
    <property type="protein sequence ID" value="CDG95408.1"/>
    <property type="molecule type" value="Genomic_DNA"/>
</dbReference>
<dbReference type="Gene3D" id="3.30.70.100">
    <property type="match status" value="1"/>
</dbReference>
<evidence type="ECO:0008006" key="2">
    <source>
        <dbReference type="Google" id="ProtNLM"/>
    </source>
</evidence>
<dbReference type="HOGENOM" id="CLU_166198_1_0_6"/>
<accession>A0A077NAW4</accession>
<name>A0A077NAW4_XENBV</name>
<organism evidence="1">
    <name type="scientific">Xenorhabdus bovienii str. puntauvense</name>
    <dbReference type="NCBI Taxonomy" id="1398201"/>
    <lineage>
        <taxon>Bacteria</taxon>
        <taxon>Pseudomonadati</taxon>
        <taxon>Pseudomonadota</taxon>
        <taxon>Gammaproteobacteria</taxon>
        <taxon>Enterobacterales</taxon>
        <taxon>Morganellaceae</taxon>
        <taxon>Xenorhabdus</taxon>
    </lineage>
</organism>
<comment type="caution">
    <text evidence="1">The sequence shown here is derived from an EMBL/GenBank/DDBJ whole genome shotgun (WGS) entry which is preliminary data.</text>
</comment>